<proteinExistence type="predicted"/>
<evidence type="ECO:0000256" key="2">
    <source>
        <dbReference type="SAM" id="SignalP"/>
    </source>
</evidence>
<feature type="chain" id="PRO_5004673350" evidence="2">
    <location>
        <begin position="20"/>
        <end position="131"/>
    </location>
</feature>
<keyword evidence="2" id="KW-0732">Signal</keyword>
<protein>
    <submittedName>
        <fullName evidence="3">Uncharacterized protein</fullName>
    </submittedName>
</protein>
<dbReference type="RefSeq" id="XP_013233387.1">
    <property type="nucleotide sequence ID" value="XM_013377933.1"/>
</dbReference>
<accession>U6KWW2</accession>
<keyword evidence="1" id="KW-0472">Membrane</keyword>
<organism evidence="3 4">
    <name type="scientific">Eimeria tenella</name>
    <name type="common">Coccidian parasite</name>
    <dbReference type="NCBI Taxonomy" id="5802"/>
    <lineage>
        <taxon>Eukaryota</taxon>
        <taxon>Sar</taxon>
        <taxon>Alveolata</taxon>
        <taxon>Apicomplexa</taxon>
        <taxon>Conoidasida</taxon>
        <taxon>Coccidia</taxon>
        <taxon>Eucoccidiorida</taxon>
        <taxon>Eimeriorina</taxon>
        <taxon>Eimeriidae</taxon>
        <taxon>Eimeria</taxon>
    </lineage>
</organism>
<evidence type="ECO:0000313" key="3">
    <source>
        <dbReference type="EMBL" id="CDJ42637.1"/>
    </source>
</evidence>
<dbReference type="VEuPathDB" id="ToxoDB:ETH2_1055600"/>
<reference evidence="3" key="2">
    <citation type="submission" date="2013-10" db="EMBL/GenBank/DDBJ databases">
        <authorList>
            <person name="Aslett M."/>
        </authorList>
    </citation>
    <scope>NUCLEOTIDE SEQUENCE [LARGE SCALE GENOMIC DNA]</scope>
    <source>
        <strain evidence="3">Houghton</strain>
    </source>
</reference>
<keyword evidence="4" id="KW-1185">Reference proteome</keyword>
<evidence type="ECO:0000313" key="4">
    <source>
        <dbReference type="Proteomes" id="UP000030747"/>
    </source>
</evidence>
<name>U6KWW2_EIMTE</name>
<dbReference type="AlphaFoldDB" id="U6KWW2"/>
<feature type="signal peptide" evidence="2">
    <location>
        <begin position="1"/>
        <end position="19"/>
    </location>
</feature>
<keyword evidence="1" id="KW-0812">Transmembrane</keyword>
<dbReference type="GeneID" id="25255535"/>
<evidence type="ECO:0000256" key="1">
    <source>
        <dbReference type="SAM" id="Phobius"/>
    </source>
</evidence>
<dbReference type="PROSITE" id="PS51257">
    <property type="entry name" value="PROKAR_LIPOPROTEIN"/>
    <property type="match status" value="1"/>
</dbReference>
<dbReference type="Proteomes" id="UP000030747">
    <property type="component" value="Unassembled WGS sequence"/>
</dbReference>
<keyword evidence="1" id="KW-1133">Transmembrane helix</keyword>
<reference evidence="3" key="1">
    <citation type="submission" date="2013-10" db="EMBL/GenBank/DDBJ databases">
        <title>Genomic analysis of the causative agents of coccidiosis in chickens.</title>
        <authorList>
            <person name="Reid A.J."/>
            <person name="Blake D."/>
            <person name="Billington K."/>
            <person name="Browne H."/>
            <person name="Dunn M."/>
            <person name="Hung S."/>
            <person name="Kawahara F."/>
            <person name="Miranda-Saavedra D."/>
            <person name="Mourier T."/>
            <person name="Nagra H."/>
            <person name="Otto T.D."/>
            <person name="Rawlings N."/>
            <person name="Sanchez A."/>
            <person name="Sanders M."/>
            <person name="Subramaniam C."/>
            <person name="Tay Y."/>
            <person name="Dear P."/>
            <person name="Doerig C."/>
            <person name="Gruber A."/>
            <person name="Parkinson J."/>
            <person name="Shirley M."/>
            <person name="Wan K.L."/>
            <person name="Berriman M."/>
            <person name="Tomley F."/>
            <person name="Pain A."/>
        </authorList>
    </citation>
    <scope>NUCLEOTIDE SEQUENCE [LARGE SCALE GENOMIC DNA]</scope>
    <source>
        <strain evidence="3">Houghton</strain>
    </source>
</reference>
<gene>
    <name evidence="3" type="ORF">ETH_00032345</name>
</gene>
<dbReference type="VEuPathDB" id="ToxoDB:ETH_00032345"/>
<feature type="transmembrane region" description="Helical" evidence="1">
    <location>
        <begin position="73"/>
        <end position="95"/>
    </location>
</feature>
<dbReference type="OrthoDB" id="10610056at2759"/>
<sequence>MQRCCSFLLLLLLVGGLSCCTFAAAVTHYKVTEDGTVAVAVEQRAAAAGSSSSSDAALVGQHLTVEIPGNRGLLRLLLGLTLLLGVYAYAAANVYPRLDSTYQRLVMKAEDFGDSVFGVEPKSKLQHMLER</sequence>
<dbReference type="EMBL" id="HG675728">
    <property type="protein sequence ID" value="CDJ42637.1"/>
    <property type="molecule type" value="Genomic_DNA"/>
</dbReference>